<reference evidence="2 3" key="2">
    <citation type="submission" date="2025-04" db="UniProtKB">
        <authorList>
            <consortium name="RefSeq"/>
        </authorList>
    </citation>
    <scope>IDENTIFICATION</scope>
    <source>
        <tissue evidence="2 3">Leaf</tissue>
    </source>
</reference>
<gene>
    <name evidence="2 3" type="primary">LOC104242730</name>
</gene>
<sequence>MLLEMGFQGRYERLGGVEDLKVATRPRRCWLIKKMNGRFKGIKLSRSRKLNWKAFSMVILPRRIARIYREIVKRMKNMEDVCPAIVFSCHWGLPVLSHSAVKSRRNTF</sequence>
<dbReference type="PANTHER" id="PTHR35123">
    <property type="entry name" value="OS07G0633900 PROTEIN-RELATED"/>
    <property type="match status" value="1"/>
</dbReference>
<dbReference type="eggNOG" id="ENOG502S5P8">
    <property type="taxonomic scope" value="Eukaryota"/>
</dbReference>
<proteinExistence type="predicted"/>
<evidence type="ECO:0000313" key="1">
    <source>
        <dbReference type="Proteomes" id="UP000189701"/>
    </source>
</evidence>
<dbReference type="Proteomes" id="UP000189701">
    <property type="component" value="Unplaced"/>
</dbReference>
<dbReference type="AlphaFoldDB" id="A0A1U7YA37"/>
<organism evidence="1 2">
    <name type="scientific">Nicotiana sylvestris</name>
    <name type="common">Wood tobacco</name>
    <name type="synonym">South American tobacco</name>
    <dbReference type="NCBI Taxonomy" id="4096"/>
    <lineage>
        <taxon>Eukaryota</taxon>
        <taxon>Viridiplantae</taxon>
        <taxon>Streptophyta</taxon>
        <taxon>Embryophyta</taxon>
        <taxon>Tracheophyta</taxon>
        <taxon>Spermatophyta</taxon>
        <taxon>Magnoliopsida</taxon>
        <taxon>eudicotyledons</taxon>
        <taxon>Gunneridae</taxon>
        <taxon>Pentapetalae</taxon>
        <taxon>asterids</taxon>
        <taxon>lamiids</taxon>
        <taxon>Solanales</taxon>
        <taxon>Solanaceae</taxon>
        <taxon>Nicotianoideae</taxon>
        <taxon>Nicotianeae</taxon>
        <taxon>Nicotiana</taxon>
    </lineage>
</organism>
<dbReference type="RefSeq" id="XP_009796114.1">
    <property type="nucleotide sequence ID" value="XM_009797812.1"/>
</dbReference>
<evidence type="ECO:0000313" key="3">
    <source>
        <dbReference type="RefSeq" id="XP_009796115.1"/>
    </source>
</evidence>
<reference evidence="1" key="1">
    <citation type="journal article" date="2013" name="Genome Biol.">
        <title>Reference genomes and transcriptomes of Nicotiana sylvestris and Nicotiana tomentosiformis.</title>
        <authorList>
            <person name="Sierro N."/>
            <person name="Battey J.N."/>
            <person name="Ouadi S."/>
            <person name="Bovet L."/>
            <person name="Goepfert S."/>
            <person name="Bakaher N."/>
            <person name="Peitsch M.C."/>
            <person name="Ivanov N.V."/>
        </authorList>
    </citation>
    <scope>NUCLEOTIDE SEQUENCE [LARGE SCALE GENOMIC DNA]</scope>
</reference>
<name>A0A1U7YA37_NICSY</name>
<dbReference type="RefSeq" id="XP_009796115.1">
    <property type="nucleotide sequence ID" value="XM_009797813.1"/>
</dbReference>
<evidence type="ECO:0000313" key="2">
    <source>
        <dbReference type="RefSeq" id="XP_009796114.1"/>
    </source>
</evidence>
<dbReference type="OrthoDB" id="1263066at2759"/>
<keyword evidence="1" id="KW-1185">Reference proteome</keyword>
<dbReference type="PANTHER" id="PTHR35123:SF3">
    <property type="entry name" value="TRANSMEMBRANE PROTEIN"/>
    <property type="match status" value="1"/>
</dbReference>
<protein>
    <submittedName>
        <fullName evidence="2 3">Uncharacterized protein LOC104242730</fullName>
    </submittedName>
</protein>
<accession>A0A1U7YA37</accession>